<dbReference type="AlphaFoldDB" id="A0A6J4V3X2"/>
<keyword evidence="2" id="KW-0413">Isomerase</keyword>
<gene>
    <name evidence="2" type="ORF">AVDCRST_MAG19-2449</name>
</gene>
<proteinExistence type="predicted"/>
<evidence type="ECO:0000313" key="2">
    <source>
        <dbReference type="EMBL" id="CAA9567814.1"/>
    </source>
</evidence>
<dbReference type="EC" id="5.1.3.2" evidence="2"/>
<dbReference type="EMBL" id="CADCWL010000117">
    <property type="protein sequence ID" value="CAA9567814.1"/>
    <property type="molecule type" value="Genomic_DNA"/>
</dbReference>
<dbReference type="Pfam" id="PF01370">
    <property type="entry name" value="Epimerase"/>
    <property type="match status" value="1"/>
</dbReference>
<accession>A0A6J4V3X2</accession>
<dbReference type="GO" id="GO:0003978">
    <property type="term" value="F:UDP-glucose 4-epimerase activity"/>
    <property type="evidence" value="ECO:0007669"/>
    <property type="project" value="UniProtKB-EC"/>
</dbReference>
<dbReference type="InterPro" id="IPR036291">
    <property type="entry name" value="NAD(P)-bd_dom_sf"/>
</dbReference>
<evidence type="ECO:0000259" key="1">
    <source>
        <dbReference type="Pfam" id="PF01370"/>
    </source>
</evidence>
<sequence length="293" mass="31547">MATKVTITGAAGNAGQAVGRLVAEAGFEVRMADMVAPAPDLASLGEFVRCDTRTPTDVRRAVAGADAVVHLAAWHSAHRPPVSDATIFAVNVDGTFNLLEACRDEGIGSLVFASSMAYGWSGVYAVTKVLGEELCRAYHEMTDASVAMLRYHEFIPAPYLEFGPRLLRNGVDRADVAAATLAALRATLDRSAGLFCTIVHTDHGMPPEVVADFRRLGPGWCEEHVPGARGLIEKYALALPERVEQHDLTEAARVLSWRPSVGFLDFLRDLKERDARGEDVSALRVPGELPRAG</sequence>
<protein>
    <submittedName>
        <fullName evidence="2">UDP-glucose 4-epimerase</fullName>
        <ecNumber evidence="2">5.1.3.2</ecNumber>
    </submittedName>
</protein>
<organism evidence="2">
    <name type="scientific">uncultured Thermomicrobiales bacterium</name>
    <dbReference type="NCBI Taxonomy" id="1645740"/>
    <lineage>
        <taxon>Bacteria</taxon>
        <taxon>Pseudomonadati</taxon>
        <taxon>Thermomicrobiota</taxon>
        <taxon>Thermomicrobia</taxon>
        <taxon>Thermomicrobiales</taxon>
        <taxon>environmental samples</taxon>
    </lineage>
</organism>
<dbReference type="InterPro" id="IPR001509">
    <property type="entry name" value="Epimerase_deHydtase"/>
</dbReference>
<name>A0A6J4V3X2_9BACT</name>
<feature type="domain" description="NAD-dependent epimerase/dehydratase" evidence="1">
    <location>
        <begin position="5"/>
        <end position="153"/>
    </location>
</feature>
<dbReference type="InterPro" id="IPR050177">
    <property type="entry name" value="Lipid_A_modif_metabolic_enz"/>
</dbReference>
<reference evidence="2" key="1">
    <citation type="submission" date="2020-02" db="EMBL/GenBank/DDBJ databases">
        <authorList>
            <person name="Meier V. D."/>
        </authorList>
    </citation>
    <scope>NUCLEOTIDE SEQUENCE</scope>
    <source>
        <strain evidence="2">AVDCRST_MAG19</strain>
    </source>
</reference>
<dbReference type="SUPFAM" id="SSF51735">
    <property type="entry name" value="NAD(P)-binding Rossmann-fold domains"/>
    <property type="match status" value="1"/>
</dbReference>
<dbReference type="Gene3D" id="3.40.50.720">
    <property type="entry name" value="NAD(P)-binding Rossmann-like Domain"/>
    <property type="match status" value="1"/>
</dbReference>
<dbReference type="PANTHER" id="PTHR43245">
    <property type="entry name" value="BIFUNCTIONAL POLYMYXIN RESISTANCE PROTEIN ARNA"/>
    <property type="match status" value="1"/>
</dbReference>